<evidence type="ECO:0000313" key="7">
    <source>
        <dbReference type="Proteomes" id="UP001209713"/>
    </source>
</evidence>
<dbReference type="SUPFAM" id="SSF49503">
    <property type="entry name" value="Cupredoxins"/>
    <property type="match status" value="3"/>
</dbReference>
<feature type="compositionally biased region" description="Polar residues" evidence="3">
    <location>
        <begin position="381"/>
        <end position="392"/>
    </location>
</feature>
<dbReference type="Gene3D" id="2.60.40.420">
    <property type="entry name" value="Cupredoxins - blue copper proteins"/>
    <property type="match status" value="3"/>
</dbReference>
<name>A0ABT2YVU2_9GAMM</name>
<accession>A0ABT2YVU2</accession>
<dbReference type="Proteomes" id="UP001209713">
    <property type="component" value="Unassembled WGS sequence"/>
</dbReference>
<reference evidence="6 7" key="1">
    <citation type="submission" date="2022-10" db="EMBL/GenBank/DDBJ databases">
        <title>Marinomonas transparenta sp. nov. and Marinomonas sargassi sp. nov., isolated from marine alga (Sargassum natans (L.) Gaillon).</title>
        <authorList>
            <person name="Wang Y."/>
        </authorList>
    </citation>
    <scope>NUCLEOTIDE SEQUENCE [LARGE SCALE GENOMIC DNA]</scope>
    <source>
        <strain evidence="6 7">C2222</strain>
    </source>
</reference>
<sequence length="521" mass="58133">MKALSSFFSRALVKKVCLSIFVLLALLLSGQYYANYVYIMNGNLSFTNPVFVPPLLSYTEDDQGKHFELVVQEGRKTFLPNQESATFGFNGDYLGPTVRVSKGDYVHFNISNQLKEVTTVHWHGMHVPPEMDGTPHQTIQPGESWQAHYPIMNEASTMWYHPHTHGRTATQAYNGLAGFFLIDDENSSSLELPNEYGVDDIPLAIQDRIFDNDGALLYEMTSGAFYGKNILVNGTYNPVIDLPARKVRLRLLNGSNARIYYFGFSDDRSFHQIATDGGLLESPVETKRVRLSPGERAEIVVDLSDAKEVLLKSYPESDLLTITGSVWGGVGNSHFDILKIRPQATDKLSPPLPNKLNTIERWSTADVAKTRIMNLGGGVSAPSSSNGRTIPSLTHDHHTDMSSPELRGRGVPINGSLMKMDYANEVVKLGDIEIWEVTNLTGQSHPFHIHDVQFLLLDRDGKAAELGESGWKDTVLVDVGETVRVIMKFTDYASDSVPYMYHCHIMEHEDLGMMGQFLVIE</sequence>
<evidence type="ECO:0000259" key="4">
    <source>
        <dbReference type="Pfam" id="PF07731"/>
    </source>
</evidence>
<feature type="region of interest" description="Disordered" evidence="3">
    <location>
        <begin position="376"/>
        <end position="408"/>
    </location>
</feature>
<dbReference type="CDD" id="cd13890">
    <property type="entry name" value="CuRO_3_CueO_FtsP"/>
    <property type="match status" value="1"/>
</dbReference>
<dbReference type="InterPro" id="IPR011707">
    <property type="entry name" value="Cu-oxidase-like_N"/>
</dbReference>
<evidence type="ECO:0000313" key="6">
    <source>
        <dbReference type="EMBL" id="MCV2403973.1"/>
    </source>
</evidence>
<evidence type="ECO:0000256" key="1">
    <source>
        <dbReference type="ARBA" id="ARBA00022723"/>
    </source>
</evidence>
<keyword evidence="2" id="KW-0560">Oxidoreductase</keyword>
<keyword evidence="1" id="KW-0479">Metal-binding</keyword>
<evidence type="ECO:0000259" key="5">
    <source>
        <dbReference type="Pfam" id="PF07732"/>
    </source>
</evidence>
<organism evidence="6 7">
    <name type="scientific">Marinomonas sargassi</name>
    <dbReference type="NCBI Taxonomy" id="2984494"/>
    <lineage>
        <taxon>Bacteria</taxon>
        <taxon>Pseudomonadati</taxon>
        <taxon>Pseudomonadota</taxon>
        <taxon>Gammaproteobacteria</taxon>
        <taxon>Oceanospirillales</taxon>
        <taxon>Oceanospirillaceae</taxon>
        <taxon>Marinomonas</taxon>
    </lineage>
</organism>
<dbReference type="PROSITE" id="PS00080">
    <property type="entry name" value="MULTICOPPER_OXIDASE2"/>
    <property type="match status" value="1"/>
</dbReference>
<dbReference type="RefSeq" id="WP_263531357.1">
    <property type="nucleotide sequence ID" value="NZ_JAOVZB010000007.1"/>
</dbReference>
<evidence type="ECO:0000256" key="2">
    <source>
        <dbReference type="ARBA" id="ARBA00023002"/>
    </source>
</evidence>
<protein>
    <submittedName>
        <fullName evidence="6">Multicopper oxidase domain-containing protein</fullName>
    </submittedName>
</protein>
<feature type="domain" description="Plastocyanin-like" evidence="4">
    <location>
        <begin position="407"/>
        <end position="519"/>
    </location>
</feature>
<dbReference type="PANTHER" id="PTHR48267:SF1">
    <property type="entry name" value="BILIRUBIN OXIDASE"/>
    <property type="match status" value="1"/>
</dbReference>
<dbReference type="InterPro" id="IPR002355">
    <property type="entry name" value="Cu_oxidase_Cu_BS"/>
</dbReference>
<gene>
    <name evidence="6" type="ORF">OFY17_13975</name>
</gene>
<dbReference type="Pfam" id="PF07732">
    <property type="entry name" value="Cu-oxidase_3"/>
    <property type="match status" value="1"/>
</dbReference>
<comment type="caution">
    <text evidence="6">The sequence shown here is derived from an EMBL/GenBank/DDBJ whole genome shotgun (WGS) entry which is preliminary data.</text>
</comment>
<dbReference type="Pfam" id="PF07731">
    <property type="entry name" value="Cu-oxidase_2"/>
    <property type="match status" value="1"/>
</dbReference>
<dbReference type="InterPro" id="IPR011706">
    <property type="entry name" value="Cu-oxidase_C"/>
</dbReference>
<proteinExistence type="predicted"/>
<dbReference type="CDD" id="cd04232">
    <property type="entry name" value="CuRO_1_CueO_FtsP"/>
    <property type="match status" value="1"/>
</dbReference>
<dbReference type="EMBL" id="JAOVZB010000007">
    <property type="protein sequence ID" value="MCV2403973.1"/>
    <property type="molecule type" value="Genomic_DNA"/>
</dbReference>
<dbReference type="InterPro" id="IPR045087">
    <property type="entry name" value="Cu-oxidase_fam"/>
</dbReference>
<dbReference type="CDD" id="cd13867">
    <property type="entry name" value="CuRO_2_CueO_FtsP"/>
    <property type="match status" value="1"/>
</dbReference>
<feature type="domain" description="Plastocyanin-like" evidence="5">
    <location>
        <begin position="71"/>
        <end position="186"/>
    </location>
</feature>
<evidence type="ECO:0000256" key="3">
    <source>
        <dbReference type="SAM" id="MobiDB-lite"/>
    </source>
</evidence>
<dbReference type="InterPro" id="IPR008972">
    <property type="entry name" value="Cupredoxin"/>
</dbReference>
<dbReference type="PANTHER" id="PTHR48267">
    <property type="entry name" value="CUPREDOXIN SUPERFAMILY PROTEIN"/>
    <property type="match status" value="1"/>
</dbReference>
<keyword evidence="7" id="KW-1185">Reference proteome</keyword>